<name>A0A438H427_VITVI</name>
<evidence type="ECO:0000313" key="2">
    <source>
        <dbReference type="Proteomes" id="UP000288805"/>
    </source>
</evidence>
<evidence type="ECO:0000313" key="1">
    <source>
        <dbReference type="EMBL" id="RVW79334.1"/>
    </source>
</evidence>
<dbReference type="AlphaFoldDB" id="A0A438H427"/>
<gene>
    <name evidence="1" type="ORF">CK203_040864</name>
</gene>
<sequence>MMRSARRVDGEASRWNPRPSSLHWMGGKADVRSSSWKEAGGLDMDSFRAGELRAFQEGATPLYKR</sequence>
<dbReference type="EMBL" id="QGNW01000282">
    <property type="protein sequence ID" value="RVW79334.1"/>
    <property type="molecule type" value="Genomic_DNA"/>
</dbReference>
<comment type="caution">
    <text evidence="1">The sequence shown here is derived from an EMBL/GenBank/DDBJ whole genome shotgun (WGS) entry which is preliminary data.</text>
</comment>
<proteinExistence type="predicted"/>
<accession>A0A438H427</accession>
<reference evidence="1 2" key="1">
    <citation type="journal article" date="2018" name="PLoS Genet.">
        <title>Population sequencing reveals clonal diversity and ancestral inbreeding in the grapevine cultivar Chardonnay.</title>
        <authorList>
            <person name="Roach M.J."/>
            <person name="Johnson D.L."/>
            <person name="Bohlmann J."/>
            <person name="van Vuuren H.J."/>
            <person name="Jones S.J."/>
            <person name="Pretorius I.S."/>
            <person name="Schmidt S.A."/>
            <person name="Borneman A.R."/>
        </authorList>
    </citation>
    <scope>NUCLEOTIDE SEQUENCE [LARGE SCALE GENOMIC DNA]</scope>
    <source>
        <strain evidence="2">cv. Chardonnay</strain>
        <tissue evidence="1">Leaf</tissue>
    </source>
</reference>
<dbReference type="Proteomes" id="UP000288805">
    <property type="component" value="Unassembled WGS sequence"/>
</dbReference>
<protein>
    <submittedName>
        <fullName evidence="1">Uncharacterized protein</fullName>
    </submittedName>
</protein>
<organism evidence="1 2">
    <name type="scientific">Vitis vinifera</name>
    <name type="common">Grape</name>
    <dbReference type="NCBI Taxonomy" id="29760"/>
    <lineage>
        <taxon>Eukaryota</taxon>
        <taxon>Viridiplantae</taxon>
        <taxon>Streptophyta</taxon>
        <taxon>Embryophyta</taxon>
        <taxon>Tracheophyta</taxon>
        <taxon>Spermatophyta</taxon>
        <taxon>Magnoliopsida</taxon>
        <taxon>eudicotyledons</taxon>
        <taxon>Gunneridae</taxon>
        <taxon>Pentapetalae</taxon>
        <taxon>rosids</taxon>
        <taxon>Vitales</taxon>
        <taxon>Vitaceae</taxon>
        <taxon>Viteae</taxon>
        <taxon>Vitis</taxon>
    </lineage>
</organism>